<name>A0A2S0I3M0_9BURK</name>
<dbReference type="Proteomes" id="UP000239477">
    <property type="component" value="Chromosome"/>
</dbReference>
<accession>A0A2S0I3M0</accession>
<gene>
    <name evidence="1" type="ORF">CLM73_05580</name>
</gene>
<evidence type="ECO:0000313" key="2">
    <source>
        <dbReference type="Proteomes" id="UP000239477"/>
    </source>
</evidence>
<evidence type="ECO:0000313" key="1">
    <source>
        <dbReference type="EMBL" id="AVJ26621.1"/>
    </source>
</evidence>
<protein>
    <recommendedName>
        <fullName evidence="3">Penicillin-binding protein activator LpoB</fullName>
    </recommendedName>
</protein>
<reference evidence="1 2" key="1">
    <citation type="submission" date="2017-09" db="EMBL/GenBank/DDBJ databases">
        <title>Genomic, metabolic, and phenotypic characteristics of bacterial isolates from the natural microbiome of the model nematode Caenorhabditis elegans.</title>
        <authorList>
            <person name="Zimmermann J."/>
            <person name="Obeng N."/>
            <person name="Yang W."/>
            <person name="Obeng O."/>
            <person name="Kissoyan K."/>
            <person name="Pees B."/>
            <person name="Dirksen P."/>
            <person name="Hoppner M."/>
            <person name="Franke A."/>
            <person name="Rosenstiel P."/>
            <person name="Leippe M."/>
            <person name="Dierking K."/>
            <person name="Kaleta C."/>
            <person name="Schulenburg H."/>
        </authorList>
    </citation>
    <scope>NUCLEOTIDE SEQUENCE [LARGE SCALE GENOMIC DNA]</scope>
    <source>
        <strain evidence="1 2">MYb73</strain>
    </source>
</reference>
<dbReference type="EMBL" id="CP023270">
    <property type="protein sequence ID" value="AVJ26621.1"/>
    <property type="molecule type" value="Genomic_DNA"/>
</dbReference>
<keyword evidence="2" id="KW-1185">Reference proteome</keyword>
<sequence length="279" mass="30328">MRAIPSPSASSCASATRSSGLTTAGVASSMAPASLTVWHWTLGVRKSSSPRPWIPWLRAPPCAYTLKTKHQSSMKKASLIALVALSLAGCQNMAVVSSNPNGDLSRTGQAGMVSFGLQNTDFEYASKKAVQEFLESPYAKKPGGGRWVVQMGEVVNDTTFRIDTASMTSRMKIALTKTGQFIFTGATGAERTDFVKDSRQLSKSKMFNQKTVARNGTVVASDLEMGGAIRQRTVVDGAQKQQQLEYEFDFRVVERDTGLEIFQSLIPIEKLGPNQNFAW</sequence>
<dbReference type="Pfam" id="PF13036">
    <property type="entry name" value="LpoB"/>
    <property type="match status" value="1"/>
</dbReference>
<organism evidence="1 2">
    <name type="scientific">Achromobacter spanius</name>
    <dbReference type="NCBI Taxonomy" id="217203"/>
    <lineage>
        <taxon>Bacteria</taxon>
        <taxon>Pseudomonadati</taxon>
        <taxon>Pseudomonadota</taxon>
        <taxon>Betaproteobacteria</taxon>
        <taxon>Burkholderiales</taxon>
        <taxon>Alcaligenaceae</taxon>
        <taxon>Achromobacter</taxon>
    </lineage>
</organism>
<dbReference type="InterPro" id="IPR014094">
    <property type="entry name" value="LpoB"/>
</dbReference>
<dbReference type="Gene3D" id="3.40.50.10610">
    <property type="entry name" value="ABC-type transport auxiliary lipoprotein component"/>
    <property type="match status" value="1"/>
</dbReference>
<evidence type="ECO:0008006" key="3">
    <source>
        <dbReference type="Google" id="ProtNLM"/>
    </source>
</evidence>
<proteinExistence type="predicted"/>
<dbReference type="AlphaFoldDB" id="A0A2S0I3M0"/>